<dbReference type="Pfam" id="PF01494">
    <property type="entry name" value="FAD_binding_3"/>
    <property type="match status" value="1"/>
</dbReference>
<accession>A0ABQ3ZZ86</accession>
<dbReference type="PANTHER" id="PTHR46865:SF2">
    <property type="entry name" value="MONOOXYGENASE"/>
    <property type="match status" value="1"/>
</dbReference>
<dbReference type="GO" id="GO:0004497">
    <property type="term" value="F:monooxygenase activity"/>
    <property type="evidence" value="ECO:0007669"/>
    <property type="project" value="UniProtKB-KW"/>
</dbReference>
<sequence length="416" mass="44970">MNTTDENPPRVLVTGASIAGPALAWGLCRAGFATTLLERAPQQRNAGQNVDIRGAGHEVLRRMGLRAEVAAAGTGELGTRFLRPDGSVYAAFPARPGEDGPTAELEILRGQLSALLLRATAGGVEHRYGDHLVGVAQDRHGVDVVTAAGRRERYDLLVVAEGRRSRTRDLVFPSGTGAGYHDLGQYVAYGTIDRAGNDDRWWRWLTATGRRVASLRPDNVGSTRATLAFMAPPMGVDRLDAGAQIRVLRERFAGVGWETPRILDGFAARPDEFYFERIEQVRVPRWSHGRVAIVGDTAWGAPTGMGTTLALLGAHVLAGELATERDRGTSFDPARAFRAYEKVLRPHVEKTQQLPPGVPGIALPDSRWGLRVLHGVHRLTATRALRTVAERALLSSASTSLALPEYPRLQAPSGGK</sequence>
<dbReference type="EMBL" id="BOMN01000100">
    <property type="protein sequence ID" value="GIE23908.1"/>
    <property type="molecule type" value="Genomic_DNA"/>
</dbReference>
<dbReference type="RefSeq" id="WP_203840954.1">
    <property type="nucleotide sequence ID" value="NZ_BAAATV010000003.1"/>
</dbReference>
<dbReference type="Gene3D" id="3.50.50.60">
    <property type="entry name" value="FAD/NAD(P)-binding domain"/>
    <property type="match status" value="1"/>
</dbReference>
<keyword evidence="2" id="KW-0560">Oxidoreductase</keyword>
<evidence type="ECO:0000313" key="2">
    <source>
        <dbReference type="EMBL" id="GIE23908.1"/>
    </source>
</evidence>
<dbReference type="InterPro" id="IPR002938">
    <property type="entry name" value="FAD-bd"/>
</dbReference>
<dbReference type="SUPFAM" id="SSF51905">
    <property type="entry name" value="FAD/NAD(P)-binding domain"/>
    <property type="match status" value="1"/>
</dbReference>
<dbReference type="PRINTS" id="PR00420">
    <property type="entry name" value="RNGMNOXGNASE"/>
</dbReference>
<dbReference type="Proteomes" id="UP000603200">
    <property type="component" value="Unassembled WGS sequence"/>
</dbReference>
<comment type="caution">
    <text evidence="2">The sequence shown here is derived from an EMBL/GenBank/DDBJ whole genome shotgun (WGS) entry which is preliminary data.</text>
</comment>
<feature type="domain" description="FAD-binding" evidence="1">
    <location>
        <begin position="11"/>
        <end position="323"/>
    </location>
</feature>
<dbReference type="Gene3D" id="3.30.9.10">
    <property type="entry name" value="D-Amino Acid Oxidase, subunit A, domain 2"/>
    <property type="match status" value="1"/>
</dbReference>
<keyword evidence="2" id="KW-0503">Monooxygenase</keyword>
<name>A0ABQ3ZZ86_9ACTN</name>
<dbReference type="InterPro" id="IPR036188">
    <property type="entry name" value="FAD/NAD-bd_sf"/>
</dbReference>
<dbReference type="InterPro" id="IPR051704">
    <property type="entry name" value="FAD_aromatic-hydroxylase"/>
</dbReference>
<gene>
    <name evidence="2" type="ORF">Ahu01nite_070100</name>
</gene>
<evidence type="ECO:0000259" key="1">
    <source>
        <dbReference type="Pfam" id="PF01494"/>
    </source>
</evidence>
<evidence type="ECO:0000313" key="3">
    <source>
        <dbReference type="Proteomes" id="UP000603200"/>
    </source>
</evidence>
<keyword evidence="3" id="KW-1185">Reference proteome</keyword>
<proteinExistence type="predicted"/>
<protein>
    <submittedName>
        <fullName evidence="2">FAD-binding monooxygenase</fullName>
    </submittedName>
</protein>
<dbReference type="PANTHER" id="PTHR46865">
    <property type="entry name" value="OXIDOREDUCTASE-RELATED"/>
    <property type="match status" value="1"/>
</dbReference>
<organism evidence="2 3">
    <name type="scientific">Winogradskya humida</name>
    <dbReference type="NCBI Taxonomy" id="113566"/>
    <lineage>
        <taxon>Bacteria</taxon>
        <taxon>Bacillati</taxon>
        <taxon>Actinomycetota</taxon>
        <taxon>Actinomycetes</taxon>
        <taxon>Micromonosporales</taxon>
        <taxon>Micromonosporaceae</taxon>
        <taxon>Winogradskya</taxon>
    </lineage>
</organism>
<reference evidence="2 3" key="1">
    <citation type="submission" date="2021-01" db="EMBL/GenBank/DDBJ databases">
        <title>Whole genome shotgun sequence of Actinoplanes humidus NBRC 14915.</title>
        <authorList>
            <person name="Komaki H."/>
            <person name="Tamura T."/>
        </authorList>
    </citation>
    <scope>NUCLEOTIDE SEQUENCE [LARGE SCALE GENOMIC DNA]</scope>
    <source>
        <strain evidence="2 3">NBRC 14915</strain>
    </source>
</reference>